<organism evidence="2">
    <name type="scientific">uncultured Mycobacteriales bacterium</name>
    <dbReference type="NCBI Taxonomy" id="581187"/>
    <lineage>
        <taxon>Bacteria</taxon>
        <taxon>Bacillati</taxon>
        <taxon>Actinomycetota</taxon>
        <taxon>Actinomycetes</taxon>
        <taxon>Mycobacteriales</taxon>
        <taxon>environmental samples</taxon>
    </lineage>
</organism>
<feature type="compositionally biased region" description="Low complexity" evidence="1">
    <location>
        <begin position="205"/>
        <end position="216"/>
    </location>
</feature>
<evidence type="ECO:0000256" key="1">
    <source>
        <dbReference type="SAM" id="MobiDB-lite"/>
    </source>
</evidence>
<feature type="region of interest" description="Disordered" evidence="1">
    <location>
        <begin position="147"/>
        <end position="411"/>
    </location>
</feature>
<feature type="compositionally biased region" description="Low complexity" evidence="1">
    <location>
        <begin position="766"/>
        <end position="775"/>
    </location>
</feature>
<feature type="compositionally biased region" description="Low complexity" evidence="1">
    <location>
        <begin position="386"/>
        <end position="396"/>
    </location>
</feature>
<feature type="compositionally biased region" description="Gly residues" evidence="1">
    <location>
        <begin position="789"/>
        <end position="799"/>
    </location>
</feature>
<feature type="compositionally biased region" description="Basic and acidic residues" evidence="1">
    <location>
        <begin position="690"/>
        <end position="700"/>
    </location>
</feature>
<feature type="compositionally biased region" description="Basic residues" evidence="1">
    <location>
        <begin position="48"/>
        <end position="65"/>
    </location>
</feature>
<feature type="compositionally biased region" description="Low complexity" evidence="1">
    <location>
        <begin position="629"/>
        <end position="640"/>
    </location>
</feature>
<feature type="compositionally biased region" description="Basic residues" evidence="1">
    <location>
        <begin position="641"/>
        <end position="658"/>
    </location>
</feature>
<feature type="region of interest" description="Disordered" evidence="1">
    <location>
        <begin position="427"/>
        <end position="472"/>
    </location>
</feature>
<feature type="non-terminal residue" evidence="2">
    <location>
        <position position="1"/>
    </location>
</feature>
<accession>A0A6J4I9A0</accession>
<dbReference type="EMBL" id="CADCTP010000154">
    <property type="protein sequence ID" value="CAA9245604.1"/>
    <property type="molecule type" value="Genomic_DNA"/>
</dbReference>
<name>A0A6J4I9A0_9ACTN</name>
<feature type="compositionally biased region" description="Basic and acidic residues" evidence="1">
    <location>
        <begin position="659"/>
        <end position="673"/>
    </location>
</feature>
<protein>
    <submittedName>
        <fullName evidence="2">Leucyl-tRNA synthetase</fullName>
        <ecNumber evidence="2">6.1.1.4</ecNumber>
    </submittedName>
</protein>
<gene>
    <name evidence="2" type="ORF">AVDCRST_MAG41-1680</name>
</gene>
<feature type="compositionally biased region" description="Basic residues" evidence="1">
    <location>
        <begin position="243"/>
        <end position="256"/>
    </location>
</feature>
<feature type="compositionally biased region" description="Low complexity" evidence="1">
    <location>
        <begin position="37"/>
        <end position="47"/>
    </location>
</feature>
<feature type="non-terminal residue" evidence="2">
    <location>
        <position position="819"/>
    </location>
</feature>
<feature type="region of interest" description="Disordered" evidence="1">
    <location>
        <begin position="1"/>
        <end position="72"/>
    </location>
</feature>
<feature type="compositionally biased region" description="Low complexity" evidence="1">
    <location>
        <begin position="344"/>
        <end position="360"/>
    </location>
</feature>
<feature type="region of interest" description="Disordered" evidence="1">
    <location>
        <begin position="514"/>
        <end position="819"/>
    </location>
</feature>
<proteinExistence type="predicted"/>
<feature type="compositionally biased region" description="Basic residues" evidence="1">
    <location>
        <begin position="560"/>
        <end position="569"/>
    </location>
</feature>
<dbReference type="GO" id="GO:0004823">
    <property type="term" value="F:leucine-tRNA ligase activity"/>
    <property type="evidence" value="ECO:0007669"/>
    <property type="project" value="UniProtKB-EC"/>
</dbReference>
<reference evidence="2" key="1">
    <citation type="submission" date="2020-02" db="EMBL/GenBank/DDBJ databases">
        <authorList>
            <person name="Meier V. D."/>
        </authorList>
    </citation>
    <scope>NUCLEOTIDE SEQUENCE</scope>
    <source>
        <strain evidence="2">AVDCRST_MAG41</strain>
    </source>
</reference>
<feature type="compositionally biased region" description="Low complexity" evidence="1">
    <location>
        <begin position="450"/>
        <end position="472"/>
    </location>
</feature>
<keyword evidence="2" id="KW-0030">Aminoacyl-tRNA synthetase</keyword>
<feature type="compositionally biased region" description="Basic residues" evidence="1">
    <location>
        <begin position="27"/>
        <end position="36"/>
    </location>
</feature>
<feature type="compositionally biased region" description="Low complexity" evidence="1">
    <location>
        <begin position="272"/>
        <end position="289"/>
    </location>
</feature>
<feature type="compositionally biased region" description="Basic and acidic residues" evidence="1">
    <location>
        <begin position="290"/>
        <end position="308"/>
    </location>
</feature>
<feature type="compositionally biased region" description="Basic and acidic residues" evidence="1">
    <location>
        <begin position="597"/>
        <end position="613"/>
    </location>
</feature>
<feature type="compositionally biased region" description="Basic residues" evidence="1">
    <location>
        <begin position="328"/>
        <end position="339"/>
    </location>
</feature>
<evidence type="ECO:0000313" key="2">
    <source>
        <dbReference type="EMBL" id="CAA9245604.1"/>
    </source>
</evidence>
<dbReference type="AlphaFoldDB" id="A0A6J4I9A0"/>
<keyword evidence="2" id="KW-0436">Ligase</keyword>
<feature type="compositionally biased region" description="Basic residues" evidence="1">
    <location>
        <begin position="614"/>
        <end position="624"/>
    </location>
</feature>
<feature type="compositionally biased region" description="Basic and acidic residues" evidence="1">
    <location>
        <begin position="217"/>
        <end position="229"/>
    </location>
</feature>
<feature type="compositionally biased region" description="Basic residues" evidence="1">
    <location>
        <begin position="171"/>
        <end position="185"/>
    </location>
</feature>
<sequence length="819" mass="87437">DGRPLRLADDPGPMAAGVGEAGPVPRRPARPGRRAPLRAGHVPVPVRRPAHGPRRGVRHRRRHRAALVPAGLRRAAPHRLGLLRPAGGERRDQAELQPGRVDVREHRDPGGLLPSVRDLVRLVPPPAHLRPGVLPLDPVAVPAAARARPGLPQGLPGQLVPEGPDGAGQRAGRRRRLRAVRHAGHQARADPVVLPHHPVRRAPAGRHGAAGGPLARPRADHAAELDRPLPRRPGRLRGGGPRRAGHRVHHPPRHPVRRDVLRGRRRLPAGSGAVRAGATGRLRGLPRAGRPADRDRPAGRGTREDRRPAGPARDQPGQRRAHPDLGRRLRAGRLRHRRDHGGARARPARPGLRPHLRAAGPGRGGHRRARSGGDLDRDVRRRRAGQLRPAGRPAQGGRHRGHRGRAGGEGRRARLAELPAARLAGLPPALLGRADPDRALPRRRRGPGAGRAAAGAAAGAARRGPGAQGRLAAGRRHRLGAHDLPALRWSGRAGHRHDGHLRRLLLVLPAVPVGGPGRRRHRPGGHEALGAGRQLHRRRGARDPAPAVQPVHHQGPARPGARRLRRAVRHAAQPGPGDQPGQVDVQVAGQRRRPGRRAGDARRRRDPADDAVRRSARGGRRLGRRVADRVGQVPGPGLAGRPRRHHGARHRPRRGRRRAAGDHPPRRGRDRLVGRGVPLQRGGRPADGAGQRHPEGDRLGSRRRRPGRPRGRRGGRGDAVAVRAVLRRGHVGRAGPRADGGAGRLARRRSGAAGPGDGDRGRPGRRQGAGPAGRAAGRHRGRAARAGPGRSGRGQGPGRPGDPHGRGASAEAGERRTCL</sequence>
<feature type="compositionally biased region" description="Basic residues" evidence="1">
    <location>
        <begin position="701"/>
        <end position="714"/>
    </location>
</feature>
<dbReference type="EC" id="6.1.1.4" evidence="2"/>